<evidence type="ECO:0000313" key="3">
    <source>
        <dbReference type="Proteomes" id="UP000027192"/>
    </source>
</evidence>
<sequence>MGIANCLNDPVDLRSFFEGGVNTYFVMKKGLQYSAREKNSPEDLKGQYEACREAGMFLAADSVLAMSEEEAIQHVKSLTNQTLIAASIGCLNAFSMLVVDSPLNLAVMLIVFGFLFVASKKTKAFESEDLKALRKIAR</sequence>
<feature type="transmembrane region" description="Helical" evidence="1">
    <location>
        <begin position="101"/>
        <end position="118"/>
    </location>
</feature>
<dbReference type="EMBL" id="JMIB01000031">
    <property type="protein sequence ID" value="KDM90547.1"/>
    <property type="molecule type" value="Genomic_DNA"/>
</dbReference>
<reference evidence="2 3" key="1">
    <citation type="submission" date="2014-04" db="EMBL/GenBank/DDBJ databases">
        <title>Draft genome sequence of Photobacterium halotolerans S2753: a solonamide, ngercheumicin and holomycin producer.</title>
        <authorList>
            <person name="Machado H.R."/>
            <person name="Gram L."/>
        </authorList>
    </citation>
    <scope>NUCLEOTIDE SEQUENCE [LARGE SCALE GENOMIC DNA]</scope>
    <source>
        <strain evidence="2 3">S2753</strain>
    </source>
</reference>
<keyword evidence="3" id="KW-1185">Reference proteome</keyword>
<name>A0A066RS68_9GAMM</name>
<evidence type="ECO:0000256" key="1">
    <source>
        <dbReference type="SAM" id="Phobius"/>
    </source>
</evidence>
<organism evidence="2 3">
    <name type="scientific">Photobacterium galatheae</name>
    <dbReference type="NCBI Taxonomy" id="1654360"/>
    <lineage>
        <taxon>Bacteria</taxon>
        <taxon>Pseudomonadati</taxon>
        <taxon>Pseudomonadota</taxon>
        <taxon>Gammaproteobacteria</taxon>
        <taxon>Vibrionales</taxon>
        <taxon>Vibrionaceae</taxon>
        <taxon>Photobacterium</taxon>
    </lineage>
</organism>
<keyword evidence="1" id="KW-0472">Membrane</keyword>
<proteinExistence type="predicted"/>
<gene>
    <name evidence="2" type="ORF">EA58_16625</name>
</gene>
<accession>A0A066RS68</accession>
<evidence type="ECO:0000313" key="2">
    <source>
        <dbReference type="EMBL" id="KDM90547.1"/>
    </source>
</evidence>
<dbReference type="Proteomes" id="UP000027192">
    <property type="component" value="Unassembled WGS sequence"/>
</dbReference>
<keyword evidence="1" id="KW-0812">Transmembrane</keyword>
<dbReference type="AlphaFoldDB" id="A0A066RS68"/>
<comment type="caution">
    <text evidence="2">The sequence shown here is derived from an EMBL/GenBank/DDBJ whole genome shotgun (WGS) entry which is preliminary data.</text>
</comment>
<protein>
    <submittedName>
        <fullName evidence="2">Uncharacterized protein</fullName>
    </submittedName>
</protein>
<keyword evidence="1" id="KW-1133">Transmembrane helix</keyword>